<evidence type="ECO:0000256" key="5">
    <source>
        <dbReference type="ARBA" id="ARBA00022801"/>
    </source>
</evidence>
<gene>
    <name evidence="13" type="ORF">HNR10_000057</name>
</gene>
<evidence type="ECO:0000256" key="8">
    <source>
        <dbReference type="ARBA" id="ARBA00023326"/>
    </source>
</evidence>
<keyword evidence="14" id="KW-1185">Reference proteome</keyword>
<dbReference type="SUPFAM" id="SSF51445">
    <property type="entry name" value="(Trans)glycosidases"/>
    <property type="match status" value="1"/>
</dbReference>
<feature type="region of interest" description="Disordered" evidence="11">
    <location>
        <begin position="337"/>
        <end position="360"/>
    </location>
</feature>
<feature type="active site" description="Nucleophile" evidence="9">
    <location>
        <position position="257"/>
    </location>
</feature>
<accession>A0A7Z0J7R4</accession>
<evidence type="ECO:0000313" key="14">
    <source>
        <dbReference type="Proteomes" id="UP000572051"/>
    </source>
</evidence>
<dbReference type="Gene3D" id="3.20.20.80">
    <property type="entry name" value="Glycosidases"/>
    <property type="match status" value="1"/>
</dbReference>
<feature type="domain" description="GH10" evidence="12">
    <location>
        <begin position="22"/>
        <end position="335"/>
    </location>
</feature>
<evidence type="ECO:0000256" key="9">
    <source>
        <dbReference type="PROSITE-ProRule" id="PRU10061"/>
    </source>
</evidence>
<dbReference type="RefSeq" id="WP_246405979.1">
    <property type="nucleotide sequence ID" value="NZ_JACCFS010000001.1"/>
</dbReference>
<dbReference type="InterPro" id="IPR001000">
    <property type="entry name" value="GH10_dom"/>
</dbReference>
<dbReference type="SMART" id="SM00633">
    <property type="entry name" value="Glyco_10"/>
    <property type="match status" value="1"/>
</dbReference>
<dbReference type="PANTHER" id="PTHR31490:SF88">
    <property type="entry name" value="BETA-XYLANASE"/>
    <property type="match status" value="1"/>
</dbReference>
<evidence type="ECO:0000256" key="3">
    <source>
        <dbReference type="ARBA" id="ARBA00022651"/>
    </source>
</evidence>
<keyword evidence="8 10" id="KW-0624">Polysaccharide degradation</keyword>
<dbReference type="EMBL" id="JACCFS010000001">
    <property type="protein sequence ID" value="NYJ32176.1"/>
    <property type="molecule type" value="Genomic_DNA"/>
</dbReference>
<evidence type="ECO:0000313" key="13">
    <source>
        <dbReference type="EMBL" id="NYJ32176.1"/>
    </source>
</evidence>
<evidence type="ECO:0000256" key="1">
    <source>
        <dbReference type="ARBA" id="ARBA00000681"/>
    </source>
</evidence>
<dbReference type="InterPro" id="IPR017853">
    <property type="entry name" value="GH"/>
</dbReference>
<dbReference type="GO" id="GO:0031176">
    <property type="term" value="F:endo-1,4-beta-xylanase activity"/>
    <property type="evidence" value="ECO:0007669"/>
    <property type="project" value="UniProtKB-EC"/>
</dbReference>
<dbReference type="InterPro" id="IPR044846">
    <property type="entry name" value="GH10"/>
</dbReference>
<name>A0A7Z0J7R4_9ACTN</name>
<comment type="caution">
    <text evidence="13">The sequence shown here is derived from an EMBL/GenBank/DDBJ whole genome shotgun (WGS) entry which is preliminary data.</text>
</comment>
<comment type="catalytic activity">
    <reaction evidence="1 10">
        <text>Endohydrolysis of (1-&gt;4)-beta-D-xylosidic linkages in xylans.</text>
        <dbReference type="EC" id="3.2.1.8"/>
    </reaction>
</comment>
<reference evidence="13 14" key="1">
    <citation type="submission" date="2020-07" db="EMBL/GenBank/DDBJ databases">
        <title>Sequencing the genomes of 1000 actinobacteria strains.</title>
        <authorList>
            <person name="Klenk H.-P."/>
        </authorList>
    </citation>
    <scope>NUCLEOTIDE SEQUENCE [LARGE SCALE GENOMIC DNA]</scope>
    <source>
        <strain evidence="13 14">DSM 44442</strain>
    </source>
</reference>
<keyword evidence="4" id="KW-0732">Signal</keyword>
<protein>
    <recommendedName>
        <fullName evidence="10">Beta-xylanase</fullName>
        <ecNumber evidence="10">3.2.1.8</ecNumber>
    </recommendedName>
</protein>
<evidence type="ECO:0000256" key="2">
    <source>
        <dbReference type="ARBA" id="ARBA00007495"/>
    </source>
</evidence>
<dbReference type="AlphaFoldDB" id="A0A7Z0J7R4"/>
<proteinExistence type="inferred from homology"/>
<dbReference type="EC" id="3.2.1.8" evidence="10"/>
<dbReference type="GO" id="GO:0045493">
    <property type="term" value="P:xylan catabolic process"/>
    <property type="evidence" value="ECO:0007669"/>
    <property type="project" value="UniProtKB-KW"/>
</dbReference>
<comment type="similarity">
    <text evidence="2 10">Belongs to the glycosyl hydrolase 10 (cellulase F) family.</text>
</comment>
<organism evidence="13 14">
    <name type="scientific">Nocardiopsis aegyptia</name>
    <dbReference type="NCBI Taxonomy" id="220378"/>
    <lineage>
        <taxon>Bacteria</taxon>
        <taxon>Bacillati</taxon>
        <taxon>Actinomycetota</taxon>
        <taxon>Actinomycetes</taxon>
        <taxon>Streptosporangiales</taxon>
        <taxon>Nocardiopsidaceae</taxon>
        <taxon>Nocardiopsis</taxon>
    </lineage>
</organism>
<evidence type="ECO:0000256" key="4">
    <source>
        <dbReference type="ARBA" id="ARBA00022729"/>
    </source>
</evidence>
<keyword evidence="3 13" id="KW-0858">Xylan degradation</keyword>
<keyword evidence="5 10" id="KW-0378">Hydrolase</keyword>
<dbReference type="InterPro" id="IPR031158">
    <property type="entry name" value="GH10_AS"/>
</dbReference>
<dbReference type="PROSITE" id="PS51760">
    <property type="entry name" value="GH10_2"/>
    <property type="match status" value="1"/>
</dbReference>
<evidence type="ECO:0000256" key="10">
    <source>
        <dbReference type="RuleBase" id="RU361174"/>
    </source>
</evidence>
<evidence type="ECO:0000259" key="12">
    <source>
        <dbReference type="PROSITE" id="PS51760"/>
    </source>
</evidence>
<evidence type="ECO:0000256" key="11">
    <source>
        <dbReference type="SAM" id="MobiDB-lite"/>
    </source>
</evidence>
<keyword evidence="7 10" id="KW-0326">Glycosidase</keyword>
<evidence type="ECO:0000256" key="7">
    <source>
        <dbReference type="ARBA" id="ARBA00023295"/>
    </source>
</evidence>
<evidence type="ECO:0000256" key="6">
    <source>
        <dbReference type="ARBA" id="ARBA00023277"/>
    </source>
</evidence>
<dbReference type="PANTHER" id="PTHR31490">
    <property type="entry name" value="GLYCOSYL HYDROLASE"/>
    <property type="match status" value="1"/>
</dbReference>
<dbReference type="PRINTS" id="PR00134">
    <property type="entry name" value="GLHYDRLASE10"/>
</dbReference>
<dbReference type="PROSITE" id="PS00591">
    <property type="entry name" value="GH10_1"/>
    <property type="match status" value="1"/>
</dbReference>
<dbReference type="Proteomes" id="UP000572051">
    <property type="component" value="Unassembled WGS sequence"/>
</dbReference>
<dbReference type="Pfam" id="PF00331">
    <property type="entry name" value="Glyco_hydro_10"/>
    <property type="match status" value="1"/>
</dbReference>
<keyword evidence="6 10" id="KW-0119">Carbohydrate metabolism</keyword>
<sequence length="360" mass="39717">MCATALLALTQPWADDGPPPGSGDLPALARAHGVDLGVAVAVEPLLRDGDYQDVVEGHYTSVTAENTMKWEHVQPERGVFDWSGPDAVVGFAEDRGMNVRGHTLLWHNQQPEWLSQGEWTSDELRGVLREHMEALMGRYQGRIGAWDVINEPFEDGGPFLRENLWYQVLGEDYIAEALRMAHEVDPQARLYINEFNIEGGGAKADALYALAADLLDRGVPLHGIGFQSHFVHGQVPENLAETMTRFTDLGLEVTVTELDVRIAEPVSEEAVQEQREEFRHVVAACLDVPACQGVTVWGVSDAHSWIPEWFPGYGAATPFDEDYAPKPALWGMVDALSREPSERSATRTAPGAGGRSRVRR</sequence>